<evidence type="ECO:0000313" key="3">
    <source>
        <dbReference type="EMBL" id="THU51313.1"/>
    </source>
</evidence>
<accession>A0A4S8IRM5</accession>
<dbReference type="PANTHER" id="PTHR34116:SF10">
    <property type="entry name" value="OS04G0443700 PROTEIN"/>
    <property type="match status" value="1"/>
</dbReference>
<feature type="transmembrane region" description="Helical" evidence="2">
    <location>
        <begin position="98"/>
        <end position="121"/>
    </location>
</feature>
<feature type="region of interest" description="Disordered" evidence="1">
    <location>
        <begin position="323"/>
        <end position="383"/>
    </location>
</feature>
<gene>
    <name evidence="3" type="ORF">C4D60_Mb06t29710</name>
</gene>
<proteinExistence type="predicted"/>
<feature type="transmembrane region" description="Helical" evidence="2">
    <location>
        <begin position="232"/>
        <end position="254"/>
    </location>
</feature>
<keyword evidence="4" id="KW-1185">Reference proteome</keyword>
<feature type="transmembrane region" description="Helical" evidence="2">
    <location>
        <begin position="55"/>
        <end position="78"/>
    </location>
</feature>
<dbReference type="AlphaFoldDB" id="A0A4S8IRM5"/>
<evidence type="ECO:0000313" key="4">
    <source>
        <dbReference type="Proteomes" id="UP000317650"/>
    </source>
</evidence>
<evidence type="ECO:0000256" key="2">
    <source>
        <dbReference type="SAM" id="Phobius"/>
    </source>
</evidence>
<dbReference type="Proteomes" id="UP000317650">
    <property type="component" value="Chromosome 6"/>
</dbReference>
<keyword evidence="2" id="KW-0812">Transmembrane</keyword>
<feature type="transmembrane region" description="Helical" evidence="2">
    <location>
        <begin position="142"/>
        <end position="163"/>
    </location>
</feature>
<feature type="transmembrane region" description="Helical" evidence="2">
    <location>
        <begin position="12"/>
        <end position="35"/>
    </location>
</feature>
<feature type="compositionally biased region" description="Basic and acidic residues" evidence="1">
    <location>
        <begin position="324"/>
        <end position="336"/>
    </location>
</feature>
<organism evidence="3 4">
    <name type="scientific">Musa balbisiana</name>
    <name type="common">Banana</name>
    <dbReference type="NCBI Taxonomy" id="52838"/>
    <lineage>
        <taxon>Eukaryota</taxon>
        <taxon>Viridiplantae</taxon>
        <taxon>Streptophyta</taxon>
        <taxon>Embryophyta</taxon>
        <taxon>Tracheophyta</taxon>
        <taxon>Spermatophyta</taxon>
        <taxon>Magnoliopsida</taxon>
        <taxon>Liliopsida</taxon>
        <taxon>Zingiberales</taxon>
        <taxon>Musaceae</taxon>
        <taxon>Musa</taxon>
    </lineage>
</organism>
<sequence>MPLTSLATEAFGVSTISLVFLTAALGILCIFRSLYFQFCIRSRHYPHLSYFNGPWISRIILILISIWWGFGEIVRLSFVRSRLFSDQTWQKSVCKFYILSNLGFAEPSMFLMLSFLLHAALQKRDSGTLSPWWNRKTLGRMLLFCFPILLMQIAVILIGPRFINEENSDKRTRIAKLFRCISSLTNGNSVCMYPLPSTIILGGFYAILISYITYVGTRLFSLVINKGLQRRIYVLTTSILFLPLRAVLLGISVLPPPGNLLYEAIVFFAFLMLLFCIVVGICMLVFFPVADSLALRDNGHSEIEGMPYDDYYYDGASLIASQNHQEESRNSPESAKHGSMSFCSMNLDGSASEDINKPIFSRDPISSSLSEPRPAPRYAHDTP</sequence>
<dbReference type="PANTHER" id="PTHR34116">
    <property type="entry name" value="PLASMINOGEN ACTIVATOR INHIBITOR"/>
    <property type="match status" value="1"/>
</dbReference>
<evidence type="ECO:0000256" key="1">
    <source>
        <dbReference type="SAM" id="MobiDB-lite"/>
    </source>
</evidence>
<keyword evidence="2" id="KW-0472">Membrane</keyword>
<keyword evidence="2" id="KW-1133">Transmembrane helix</keyword>
<feature type="transmembrane region" description="Helical" evidence="2">
    <location>
        <begin position="199"/>
        <end position="220"/>
    </location>
</feature>
<feature type="transmembrane region" description="Helical" evidence="2">
    <location>
        <begin position="260"/>
        <end position="287"/>
    </location>
</feature>
<dbReference type="PIRSF" id="PIRSF031277">
    <property type="entry name" value="UCP031277"/>
    <property type="match status" value="1"/>
</dbReference>
<comment type="caution">
    <text evidence="3">The sequence shown here is derived from an EMBL/GenBank/DDBJ whole genome shotgun (WGS) entry which is preliminary data.</text>
</comment>
<dbReference type="InterPro" id="IPR016971">
    <property type="entry name" value="UCP031277"/>
</dbReference>
<name>A0A4S8IRM5_MUSBA</name>
<reference evidence="3 4" key="1">
    <citation type="journal article" date="2019" name="Nat. Plants">
        <title>Genome sequencing of Musa balbisiana reveals subgenome evolution and function divergence in polyploid bananas.</title>
        <authorList>
            <person name="Yao X."/>
        </authorList>
    </citation>
    <scope>NUCLEOTIDE SEQUENCE [LARGE SCALE GENOMIC DNA]</scope>
    <source>
        <strain evidence="4">cv. DH-PKW</strain>
        <tissue evidence="3">Leaves</tissue>
    </source>
</reference>
<protein>
    <recommendedName>
        <fullName evidence="5">THH1/TOM1/TOM3 domain-containing protein</fullName>
    </recommendedName>
</protein>
<evidence type="ECO:0008006" key="5">
    <source>
        <dbReference type="Google" id="ProtNLM"/>
    </source>
</evidence>
<dbReference type="EMBL" id="PYDT01000009">
    <property type="protein sequence ID" value="THU51313.1"/>
    <property type="molecule type" value="Genomic_DNA"/>
</dbReference>